<dbReference type="EMBL" id="CM018032">
    <property type="protein sequence ID" value="KAA8546354.1"/>
    <property type="molecule type" value="Genomic_DNA"/>
</dbReference>
<accession>A0A5J5BUQ0</accession>
<dbReference type="PANTHER" id="PTHR36323">
    <property type="entry name" value="MYOTUBULARIN-LIKE PROTEIN"/>
    <property type="match status" value="1"/>
</dbReference>
<organism evidence="1 2">
    <name type="scientific">Nyssa sinensis</name>
    <dbReference type="NCBI Taxonomy" id="561372"/>
    <lineage>
        <taxon>Eukaryota</taxon>
        <taxon>Viridiplantae</taxon>
        <taxon>Streptophyta</taxon>
        <taxon>Embryophyta</taxon>
        <taxon>Tracheophyta</taxon>
        <taxon>Spermatophyta</taxon>
        <taxon>Magnoliopsida</taxon>
        <taxon>eudicotyledons</taxon>
        <taxon>Gunneridae</taxon>
        <taxon>Pentapetalae</taxon>
        <taxon>asterids</taxon>
        <taxon>Cornales</taxon>
        <taxon>Nyssaceae</taxon>
        <taxon>Nyssa</taxon>
    </lineage>
</organism>
<dbReference type="AlphaFoldDB" id="A0A5J5BUQ0"/>
<dbReference type="Proteomes" id="UP000325577">
    <property type="component" value="Linkage Group LG1"/>
</dbReference>
<protein>
    <submittedName>
        <fullName evidence="1">Uncharacterized protein</fullName>
    </submittedName>
</protein>
<reference evidence="1 2" key="1">
    <citation type="submission" date="2019-09" db="EMBL/GenBank/DDBJ databases">
        <title>A chromosome-level genome assembly of the Chinese tupelo Nyssa sinensis.</title>
        <authorList>
            <person name="Yang X."/>
            <person name="Kang M."/>
            <person name="Yang Y."/>
            <person name="Xiong H."/>
            <person name="Wang M."/>
            <person name="Zhang Z."/>
            <person name="Wang Z."/>
            <person name="Wu H."/>
            <person name="Ma T."/>
            <person name="Liu J."/>
            <person name="Xi Z."/>
        </authorList>
    </citation>
    <scope>NUCLEOTIDE SEQUENCE [LARGE SCALE GENOMIC DNA]</scope>
    <source>
        <strain evidence="1">J267</strain>
        <tissue evidence="1">Leaf</tissue>
    </source>
</reference>
<dbReference type="OrthoDB" id="1919827at2759"/>
<proteinExistence type="predicted"/>
<evidence type="ECO:0000313" key="1">
    <source>
        <dbReference type="EMBL" id="KAA8546354.1"/>
    </source>
</evidence>
<evidence type="ECO:0000313" key="2">
    <source>
        <dbReference type="Proteomes" id="UP000325577"/>
    </source>
</evidence>
<dbReference type="PANTHER" id="PTHR36323:SF1">
    <property type="entry name" value="MYOTUBULARIN-LIKE PROTEIN"/>
    <property type="match status" value="1"/>
</dbReference>
<name>A0A5J5BUQ0_9ASTE</name>
<gene>
    <name evidence="1" type="ORF">F0562_002907</name>
</gene>
<keyword evidence="2" id="KW-1185">Reference proteome</keyword>
<sequence length="169" mass="19127">MLCSQSSIKDVHLPKWQDRSASFSDDPSSPKISCMGQIKRNNKVIAYPTSHRFTTTATKTIHNNIKYSKLKKLFSGKNLIATTTTSSCSRKEMIINDENHHYIPINVVDMDPPLPVVKRVQDPAAVEGRDDVNLWKRRSSGVALKSLQIQQIHDTRPGAEISVSRREWN</sequence>